<dbReference type="InterPro" id="IPR050791">
    <property type="entry name" value="Aldo-Keto_reductase"/>
</dbReference>
<dbReference type="InterPro" id="IPR036812">
    <property type="entry name" value="NAD(P)_OxRdtase_dom_sf"/>
</dbReference>
<dbReference type="Pfam" id="PF00248">
    <property type="entry name" value="Aldo_ket_red"/>
    <property type="match status" value="1"/>
</dbReference>
<dbReference type="PANTHER" id="PTHR43625:SF40">
    <property type="entry name" value="ALDO-KETO REDUCTASE YAKC [NADP(+)]"/>
    <property type="match status" value="1"/>
</dbReference>
<dbReference type="InterPro" id="IPR023210">
    <property type="entry name" value="NADP_OxRdtase_dom"/>
</dbReference>
<keyword evidence="1 3" id="KW-0560">Oxidoreductase</keyword>
<evidence type="ECO:0000259" key="2">
    <source>
        <dbReference type="Pfam" id="PF00248"/>
    </source>
</evidence>
<feature type="domain" description="NADP-dependent oxidoreductase" evidence="2">
    <location>
        <begin position="16"/>
        <end position="313"/>
    </location>
</feature>
<comment type="caution">
    <text evidence="3">The sequence shown here is derived from an EMBL/GenBank/DDBJ whole genome shotgun (WGS) entry which is preliminary data.</text>
</comment>
<organism evidence="3 4">
    <name type="scientific">Sphingobacterium anhuiense</name>
    <dbReference type="NCBI Taxonomy" id="493780"/>
    <lineage>
        <taxon>Bacteria</taxon>
        <taxon>Pseudomonadati</taxon>
        <taxon>Bacteroidota</taxon>
        <taxon>Sphingobacteriia</taxon>
        <taxon>Sphingobacteriales</taxon>
        <taxon>Sphingobacteriaceae</taxon>
        <taxon>Sphingobacterium</taxon>
    </lineage>
</organism>
<dbReference type="Gene3D" id="3.20.20.100">
    <property type="entry name" value="NADP-dependent oxidoreductase domain"/>
    <property type="match status" value="1"/>
</dbReference>
<dbReference type="EC" id="1.1.1.-" evidence="3"/>
<dbReference type="SUPFAM" id="SSF51430">
    <property type="entry name" value="NAD(P)-linked oxidoreductase"/>
    <property type="match status" value="1"/>
</dbReference>
<dbReference type="CDD" id="cd19076">
    <property type="entry name" value="AKR_AKR13A_13D"/>
    <property type="match status" value="1"/>
</dbReference>
<reference evidence="4" key="1">
    <citation type="journal article" date="2019" name="Int. J. Syst. Evol. Microbiol.">
        <title>The Global Catalogue of Microorganisms (GCM) 10K type strain sequencing project: providing services to taxonomists for standard genome sequencing and annotation.</title>
        <authorList>
            <consortium name="The Broad Institute Genomics Platform"/>
            <consortium name="The Broad Institute Genome Sequencing Center for Infectious Disease"/>
            <person name="Wu L."/>
            <person name="Ma J."/>
        </authorList>
    </citation>
    <scope>NUCLEOTIDE SEQUENCE [LARGE SCALE GENOMIC DNA]</scope>
    <source>
        <strain evidence="4">KCTC 22209</strain>
    </source>
</reference>
<keyword evidence="4" id="KW-1185">Reference proteome</keyword>
<proteinExistence type="predicted"/>
<protein>
    <submittedName>
        <fullName evidence="3">Aldo/keto reductase</fullName>
        <ecNumber evidence="3">1.1.1.-</ecNumber>
    </submittedName>
</protein>
<dbReference type="EMBL" id="JBHUPE010000004">
    <property type="protein sequence ID" value="MFD2904627.1"/>
    <property type="molecule type" value="Genomic_DNA"/>
</dbReference>
<accession>A0ABW5YW40</accession>
<dbReference type="Proteomes" id="UP001597509">
    <property type="component" value="Unassembled WGS sequence"/>
</dbReference>
<evidence type="ECO:0000256" key="1">
    <source>
        <dbReference type="ARBA" id="ARBA00023002"/>
    </source>
</evidence>
<evidence type="ECO:0000313" key="4">
    <source>
        <dbReference type="Proteomes" id="UP001597509"/>
    </source>
</evidence>
<dbReference type="PROSITE" id="PS51257">
    <property type="entry name" value="PROKAR_LIPOPROTEIN"/>
    <property type="match status" value="1"/>
</dbReference>
<name>A0ABW5YW40_9SPHI</name>
<sequence length="333" mass="36949">MKEVKLGSQGLTIPPIGLGCMGMTTGFGGDIYGKADEKEAIATIHRSMELGGNFLDTADIYGPFLNEQLIAKAIKGNREKYIIASKFGFEIDDNEQATGAFNGSKNYIKKAVERSLKNLGTDYIDMYYQHRLDTSTPIEETVAAMGELVKEGKIKYIGLSEVNSETIKRAHQIHPLTAVQSEYSLFERQIEELGILDTLKELGISLIAYSPVGRGFLNGTIQKPEDFNENDFRRFIPKYQGEQFFKNVELVNEIKKVAVEKNITSAQLAIAWVIAKGHTPIPGTKRVKYVEENIAAARISLTQDDLNRLESIIPLGTETGARYDAESMKGVNL</sequence>
<gene>
    <name evidence="3" type="ORF">ACFS6I_11860</name>
</gene>
<dbReference type="PANTHER" id="PTHR43625">
    <property type="entry name" value="AFLATOXIN B1 ALDEHYDE REDUCTASE"/>
    <property type="match status" value="1"/>
</dbReference>
<dbReference type="GO" id="GO:0016491">
    <property type="term" value="F:oxidoreductase activity"/>
    <property type="evidence" value="ECO:0007669"/>
    <property type="project" value="UniProtKB-KW"/>
</dbReference>
<evidence type="ECO:0000313" key="3">
    <source>
        <dbReference type="EMBL" id="MFD2904627.1"/>
    </source>
</evidence>